<dbReference type="AlphaFoldDB" id="A0AAP1V7T4"/>
<dbReference type="GO" id="GO:0004630">
    <property type="term" value="F:phospholipase D activity"/>
    <property type="evidence" value="ECO:0007669"/>
    <property type="project" value="UniProtKB-EC"/>
</dbReference>
<dbReference type="Pfam" id="PF13091">
    <property type="entry name" value="PLDc_2"/>
    <property type="match status" value="1"/>
</dbReference>
<reference evidence="8 10" key="2">
    <citation type="submission" date="2021-03" db="EMBL/GenBank/DDBJ databases">
        <title>Clinical course, treatment and visual outcome of an outbreak of Burkholderia contaminans endophthalmitis following cataract surgery.</title>
        <authorList>
            <person name="Lind C."/>
            <person name="Olsen K."/>
            <person name="Angelsen N.K."/>
            <person name="Krefting E.A."/>
            <person name="Fossen K."/>
            <person name="Gravningen K."/>
            <person name="Depoorter E."/>
            <person name="Vandamme P."/>
            <person name="Bertelsen G."/>
        </authorList>
    </citation>
    <scope>NUCLEOTIDE SEQUENCE [LARGE SCALE GENOMIC DNA]</scope>
    <source>
        <strain evidence="8 10">51242556</strain>
    </source>
</reference>
<dbReference type="GO" id="GO:0009395">
    <property type="term" value="P:phospholipid catabolic process"/>
    <property type="evidence" value="ECO:0007669"/>
    <property type="project" value="TreeGrafter"/>
</dbReference>
<dbReference type="RefSeq" id="WP_039344304.1">
    <property type="nucleotide sequence ID" value="NZ_AP018357.1"/>
</dbReference>
<name>A0AAP1V7T4_9BURK</name>
<feature type="domain" description="PLD phosphodiesterase" evidence="6">
    <location>
        <begin position="556"/>
        <end position="583"/>
    </location>
</feature>
<comment type="caution">
    <text evidence="7">The sequence shown here is derived from an EMBL/GenBank/DDBJ whole genome shotgun (WGS) entry which is preliminary data.</text>
</comment>
<evidence type="ECO:0000313" key="10">
    <source>
        <dbReference type="Proteomes" id="UP000664048"/>
    </source>
</evidence>
<evidence type="ECO:0000313" key="8">
    <source>
        <dbReference type="EMBL" id="MBO1833475.1"/>
    </source>
</evidence>
<dbReference type="SMART" id="SM00155">
    <property type="entry name" value="PLDc"/>
    <property type="match status" value="2"/>
</dbReference>
<dbReference type="EMBL" id="JAENIB010000013">
    <property type="protein sequence ID" value="MBK1933378.1"/>
    <property type="molecule type" value="Genomic_DNA"/>
</dbReference>
<dbReference type="InterPro" id="IPR015679">
    <property type="entry name" value="PLipase_D_fam"/>
</dbReference>
<evidence type="ECO:0000256" key="2">
    <source>
        <dbReference type="ARBA" id="ARBA00022737"/>
    </source>
</evidence>
<evidence type="ECO:0000259" key="6">
    <source>
        <dbReference type="PROSITE" id="PS50035"/>
    </source>
</evidence>
<protein>
    <submittedName>
        <fullName evidence="7">Phospholipase</fullName>
    </submittedName>
</protein>
<dbReference type="InterPro" id="IPR025202">
    <property type="entry name" value="PLD-like_dom"/>
</dbReference>
<accession>A0AAP1V7T4</accession>
<dbReference type="Proteomes" id="UP000664048">
    <property type="component" value="Unassembled WGS sequence"/>
</dbReference>
<evidence type="ECO:0000256" key="1">
    <source>
        <dbReference type="ARBA" id="ARBA00000798"/>
    </source>
</evidence>
<evidence type="ECO:0000313" key="7">
    <source>
        <dbReference type="EMBL" id="MBK1933378.1"/>
    </source>
</evidence>
<proteinExistence type="predicted"/>
<dbReference type="GeneID" id="93188864"/>
<gene>
    <name evidence="8" type="ORF">J4M89_29215</name>
    <name evidence="7" type="ORF">JIN94_26155</name>
</gene>
<keyword evidence="10" id="KW-1185">Reference proteome</keyword>
<dbReference type="SUPFAM" id="SSF56024">
    <property type="entry name" value="Phospholipase D/nuclease"/>
    <property type="match status" value="2"/>
</dbReference>
<dbReference type="InterPro" id="IPR001736">
    <property type="entry name" value="PLipase_D/transphosphatidylase"/>
</dbReference>
<evidence type="ECO:0000256" key="5">
    <source>
        <dbReference type="SAM" id="MobiDB-lite"/>
    </source>
</evidence>
<dbReference type="PROSITE" id="PS50035">
    <property type="entry name" value="PLD"/>
    <property type="match status" value="1"/>
</dbReference>
<evidence type="ECO:0000313" key="9">
    <source>
        <dbReference type="Proteomes" id="UP000611459"/>
    </source>
</evidence>
<feature type="region of interest" description="Disordered" evidence="5">
    <location>
        <begin position="504"/>
        <end position="523"/>
    </location>
</feature>
<keyword evidence="2" id="KW-0677">Repeat</keyword>
<dbReference type="EMBL" id="JAGEMX010000012">
    <property type="protein sequence ID" value="MBO1833475.1"/>
    <property type="molecule type" value="Genomic_DNA"/>
</dbReference>
<organism evidence="7 9">
    <name type="scientific">Burkholderia contaminans</name>
    <dbReference type="NCBI Taxonomy" id="488447"/>
    <lineage>
        <taxon>Bacteria</taxon>
        <taxon>Pseudomonadati</taxon>
        <taxon>Pseudomonadota</taxon>
        <taxon>Betaproteobacteria</taxon>
        <taxon>Burkholderiales</taxon>
        <taxon>Burkholderiaceae</taxon>
        <taxon>Burkholderia</taxon>
        <taxon>Burkholderia cepacia complex</taxon>
    </lineage>
</organism>
<dbReference type="PANTHER" id="PTHR18896">
    <property type="entry name" value="PHOSPHOLIPASE D"/>
    <property type="match status" value="1"/>
</dbReference>
<keyword evidence="3" id="KW-0378">Hydrolase</keyword>
<keyword evidence="4" id="KW-0443">Lipid metabolism</keyword>
<dbReference type="Proteomes" id="UP000611459">
    <property type="component" value="Unassembled WGS sequence"/>
</dbReference>
<dbReference type="PANTHER" id="PTHR18896:SF76">
    <property type="entry name" value="PHOSPHOLIPASE"/>
    <property type="match status" value="1"/>
</dbReference>
<evidence type="ECO:0000256" key="3">
    <source>
        <dbReference type="ARBA" id="ARBA00022801"/>
    </source>
</evidence>
<reference evidence="7" key="1">
    <citation type="submission" date="2021-01" db="EMBL/GenBank/DDBJ databases">
        <title>Outbreak of Burkholderia contaminns endophthalmitis traced to a clinical ventilation system.</title>
        <authorList>
            <person name="Lipuma J."/>
            <person name="Spilker T."/>
            <person name="Kratholm J."/>
        </authorList>
    </citation>
    <scope>NUCLEOTIDE SEQUENCE</scope>
    <source>
        <strain evidence="7">HI4954</strain>
    </source>
</reference>
<dbReference type="Gene3D" id="3.30.870.10">
    <property type="entry name" value="Endonuclease Chain A"/>
    <property type="match status" value="2"/>
</dbReference>
<sequence length="682" mass="77513">MAQLPLETHNPVDVAVDEAGRAAQGTVQWLLEKNVDKDVMPTTGNDMRFFVCGEEGFRSIAADLMGAQGTVDICCWGFDPGMEIWRGSESPAGIGVPTFQGKPLPTKPAAGGWPRGIVYGALLEEITQRKDNPVTVRLLIWFDPRGSRKQNSMPGFTDIPVSGWTSPIQKKVQQRPPYANSERTQWCIDWWNRNLPDGESKGSGILTKNQRLRIVLRGISNKDVKKLLAANIEEEDAPSTHSDDGDFYYVDEQNLLEDYPTHHQKPILIDYAHPYDGKNATGYVMGLNSVTDYWDRTAHEIDDPLREAWDQWYVDDEHKHERETQDPNGPLSTAPYRHVNPYQDYACKITGKALKRLHQNFERGWNLFAPPAWQTTELKELPSGIPSLPDDPAYKVQIVRTQPHEQEKTIKSLYFQASSYARNYIYMENQYFFYPEFARHLKRERKKFQDKWAQLSNKPQQNAPILHLFVVTPHPQDPGMVPRTYDTMAELGHGDAWKDQDALSKAGKTPQKYRDKNGKNTFHPQSLQELQDTIGLKVSIARLRTSGVVGDQMAYREIYIHSKLMLIDDVFVTIGSANMNQRSMSADSEINFGATGQRWASGLRERVFSLLSGNATPGSGDRKKIPEVYDAWERRMKDNRSIQKTGKEKMDGFILPFMDSRANTILHAQIDLPSSSDVPRTV</sequence>
<comment type="catalytic activity">
    <reaction evidence="1">
        <text>a 1,2-diacyl-sn-glycero-3-phosphocholine + H2O = a 1,2-diacyl-sn-glycero-3-phosphate + choline + H(+)</text>
        <dbReference type="Rhea" id="RHEA:14445"/>
        <dbReference type="ChEBI" id="CHEBI:15354"/>
        <dbReference type="ChEBI" id="CHEBI:15377"/>
        <dbReference type="ChEBI" id="CHEBI:15378"/>
        <dbReference type="ChEBI" id="CHEBI:57643"/>
        <dbReference type="ChEBI" id="CHEBI:58608"/>
        <dbReference type="EC" id="3.1.4.4"/>
    </reaction>
</comment>
<evidence type="ECO:0000256" key="4">
    <source>
        <dbReference type="ARBA" id="ARBA00023098"/>
    </source>
</evidence>